<feature type="compositionally biased region" description="Polar residues" evidence="1">
    <location>
        <begin position="226"/>
        <end position="242"/>
    </location>
</feature>
<protein>
    <submittedName>
        <fullName evidence="2">Uncharacterized protein</fullName>
    </submittedName>
</protein>
<feature type="compositionally biased region" description="Basic and acidic residues" evidence="1">
    <location>
        <begin position="210"/>
        <end position="225"/>
    </location>
</feature>
<feature type="non-terminal residue" evidence="2">
    <location>
        <position position="398"/>
    </location>
</feature>
<dbReference type="OrthoDB" id="465065at2759"/>
<feature type="region of interest" description="Disordered" evidence="1">
    <location>
        <begin position="350"/>
        <end position="398"/>
    </location>
</feature>
<feature type="compositionally biased region" description="Low complexity" evidence="1">
    <location>
        <begin position="285"/>
        <end position="303"/>
    </location>
</feature>
<reference evidence="2 3" key="1">
    <citation type="submission" date="2020-04" db="EMBL/GenBank/DDBJ databases">
        <title>Perkinsus chesapeaki whole genome sequence.</title>
        <authorList>
            <person name="Bogema D.R."/>
        </authorList>
    </citation>
    <scope>NUCLEOTIDE SEQUENCE [LARGE SCALE GENOMIC DNA]</scope>
    <source>
        <strain evidence="2">ATCC PRA-425</strain>
    </source>
</reference>
<comment type="caution">
    <text evidence="2">The sequence shown here is derived from an EMBL/GenBank/DDBJ whole genome shotgun (WGS) entry which is preliminary data.</text>
</comment>
<evidence type="ECO:0000256" key="1">
    <source>
        <dbReference type="SAM" id="MobiDB-lite"/>
    </source>
</evidence>
<feature type="compositionally biased region" description="Basic and acidic residues" evidence="1">
    <location>
        <begin position="243"/>
        <end position="259"/>
    </location>
</feature>
<evidence type="ECO:0000313" key="2">
    <source>
        <dbReference type="EMBL" id="KAF4660116.1"/>
    </source>
</evidence>
<keyword evidence="3" id="KW-1185">Reference proteome</keyword>
<organism evidence="2 3">
    <name type="scientific">Perkinsus chesapeaki</name>
    <name type="common">Clam parasite</name>
    <name type="synonym">Perkinsus andrewsi</name>
    <dbReference type="NCBI Taxonomy" id="330153"/>
    <lineage>
        <taxon>Eukaryota</taxon>
        <taxon>Sar</taxon>
        <taxon>Alveolata</taxon>
        <taxon>Perkinsozoa</taxon>
        <taxon>Perkinsea</taxon>
        <taxon>Perkinsida</taxon>
        <taxon>Perkinsidae</taxon>
        <taxon>Perkinsus</taxon>
    </lineage>
</organism>
<feature type="region of interest" description="Disordered" evidence="1">
    <location>
        <begin position="1"/>
        <end position="22"/>
    </location>
</feature>
<dbReference type="Proteomes" id="UP000591131">
    <property type="component" value="Unassembled WGS sequence"/>
</dbReference>
<dbReference type="AlphaFoldDB" id="A0A7J6LLW4"/>
<proteinExistence type="predicted"/>
<accession>A0A7J6LLW4</accession>
<name>A0A7J6LLW4_PERCH</name>
<sequence>MPTPVTRAQLAPLFSSSPPSPGSPIWDAPLSPWLRRPDTLAAGLSALASEVEVRWERNLVVPLEKTLLVSEADVDWFLTEAREHRASNKNAAGDLPPTFSADSCRELAVRYGPARRLTLLEYRFTEVLRELQSPTSQGGHQVAITDAFFCIELIRPCEPHREGGSGSVVCTCSRISDLVLMADVPSWWAPYLPLVDEMDKVKSMHAIEDGKATPDRPEQEPRQHSEQPSSGTNQATTSSSTAEGRRGEEPATKRQRLLEHPVAYVERPAVNGAVGSGKPVDEEASAAPSSGASPSGNPGSQPAETMVSNNEDPNPSVKMEVKALNRGAYSGSILEQSQVSLGQASLVSPVPTAVQQNGTPSTLPVEAAREKSGPPLASTPLVKAAREKSGPPLASTPL</sequence>
<evidence type="ECO:0000313" key="3">
    <source>
        <dbReference type="Proteomes" id="UP000591131"/>
    </source>
</evidence>
<gene>
    <name evidence="2" type="ORF">FOL47_007289</name>
</gene>
<feature type="compositionally biased region" description="Polar residues" evidence="1">
    <location>
        <begin position="353"/>
        <end position="362"/>
    </location>
</feature>
<dbReference type="EMBL" id="JAAPAO010000426">
    <property type="protein sequence ID" value="KAF4660116.1"/>
    <property type="molecule type" value="Genomic_DNA"/>
</dbReference>
<feature type="region of interest" description="Disordered" evidence="1">
    <location>
        <begin position="210"/>
        <end position="319"/>
    </location>
</feature>